<name>A0A3M2JQM8_9CELL</name>
<proteinExistence type="predicted"/>
<sequence length="440" mass="48907">MPGTYSVNDEGRVEAHLHATWDGSASFGFSAGPELPPLLHGESFGEHINLVGPRLGRSKGGMRSLGDITLHADYALEGFAFLSEHELAFTDLRLRFTDQDEWTGWDRFAVSHQIGSLTDVSASLRPVDELAAEVDGGVLRLVDASRVVYDPIKRRWELATRSMFELHLDEPLPIGAIFDRYAYPLQVALLSASGRLPGVASMAGTNTTWDFASGNTRVTPRWFQVRLFHGPLDTAHISNLTFLHRLGDLDFPTHLPRLLRVVEVHRFALSHYALLHAEHAAGGHLARFGVAVQMIEAFDRTLHPLDTGTVSLEARLKRLEHETGGLIDLVIGNRRWRGEVAQLRNFALHGDIHAVDVLRDQRPLVAASEALLMLFETRFLVEIGIQPDQAQKLVTGRVHHWTIVQAITSNYPALTAMLETERLRHGRKKGSGVNRTAASR</sequence>
<evidence type="ECO:0000313" key="3">
    <source>
        <dbReference type="Proteomes" id="UP000269289"/>
    </source>
</evidence>
<dbReference type="Pfam" id="PF18862">
    <property type="entry name" value="ApeA_NTD1"/>
    <property type="match status" value="1"/>
</dbReference>
<gene>
    <name evidence="2" type="ORF">EBM89_08390</name>
</gene>
<keyword evidence="3" id="KW-1185">Reference proteome</keyword>
<protein>
    <recommendedName>
        <fullName evidence="1">ApeA N-terminal domain-containing protein</fullName>
    </recommendedName>
</protein>
<dbReference type="Proteomes" id="UP000269289">
    <property type="component" value="Unassembled WGS sequence"/>
</dbReference>
<evidence type="ECO:0000313" key="2">
    <source>
        <dbReference type="EMBL" id="RMI12518.1"/>
    </source>
</evidence>
<reference evidence="2 3" key="1">
    <citation type="submission" date="2018-10" db="EMBL/GenBank/DDBJ databases">
        <title>Isolation, diversity and antifungal activity of actinobacteria from wheat.</title>
        <authorList>
            <person name="Han C."/>
        </authorList>
    </citation>
    <scope>NUCLEOTIDE SEQUENCE [LARGE SCALE GENOMIC DNA]</scope>
    <source>
        <strain evidence="2 3">NEAU-YY56</strain>
    </source>
</reference>
<evidence type="ECO:0000259" key="1">
    <source>
        <dbReference type="Pfam" id="PF18862"/>
    </source>
</evidence>
<feature type="domain" description="ApeA N-terminal" evidence="1">
    <location>
        <begin position="2"/>
        <end position="110"/>
    </location>
</feature>
<dbReference type="InterPro" id="IPR041223">
    <property type="entry name" value="ApeA_NTD"/>
</dbReference>
<comment type="caution">
    <text evidence="2">The sequence shown here is derived from an EMBL/GenBank/DDBJ whole genome shotgun (WGS) entry which is preliminary data.</text>
</comment>
<organism evidence="2 3">
    <name type="scientific">Cellulomonas triticagri</name>
    <dbReference type="NCBI Taxonomy" id="2483352"/>
    <lineage>
        <taxon>Bacteria</taxon>
        <taxon>Bacillati</taxon>
        <taxon>Actinomycetota</taxon>
        <taxon>Actinomycetes</taxon>
        <taxon>Micrococcales</taxon>
        <taxon>Cellulomonadaceae</taxon>
        <taxon>Cellulomonas</taxon>
    </lineage>
</organism>
<dbReference type="AlphaFoldDB" id="A0A3M2JQM8"/>
<accession>A0A3M2JQM8</accession>
<dbReference type="EMBL" id="RFFI01000036">
    <property type="protein sequence ID" value="RMI12518.1"/>
    <property type="molecule type" value="Genomic_DNA"/>
</dbReference>